<reference evidence="2 3" key="1">
    <citation type="journal article" date="2022" name="Gigascience">
        <title>A chromosome-level genome assembly and annotation of the desert horned lizard, Phrynosoma platyrhinos, provides insight into chromosomal rearrangements among reptiles.</title>
        <authorList>
            <person name="Koochekian N."/>
            <person name="Ascanio A."/>
            <person name="Farleigh K."/>
            <person name="Card D.C."/>
            <person name="Schield D.R."/>
            <person name="Castoe T.A."/>
            <person name="Jezkova T."/>
        </authorList>
    </citation>
    <scope>NUCLEOTIDE SEQUENCE [LARGE SCALE GENOMIC DNA]</scope>
    <source>
        <strain evidence="2">NK-2021</strain>
    </source>
</reference>
<keyword evidence="3" id="KW-1185">Reference proteome</keyword>
<evidence type="ECO:0000313" key="3">
    <source>
        <dbReference type="Proteomes" id="UP000826234"/>
    </source>
</evidence>
<dbReference type="EMBL" id="JAIPUX010000415">
    <property type="protein sequence ID" value="KAH0630733.1"/>
    <property type="molecule type" value="Genomic_DNA"/>
</dbReference>
<comment type="caution">
    <text evidence="2">The sequence shown here is derived from an EMBL/GenBank/DDBJ whole genome shotgun (WGS) entry which is preliminary data.</text>
</comment>
<proteinExistence type="predicted"/>
<feature type="region of interest" description="Disordered" evidence="1">
    <location>
        <begin position="288"/>
        <end position="347"/>
    </location>
</feature>
<dbReference type="Proteomes" id="UP000826234">
    <property type="component" value="Unassembled WGS sequence"/>
</dbReference>
<name>A0ABQ7TM42_PHRPL</name>
<organism evidence="2 3">
    <name type="scientific">Phrynosoma platyrhinos</name>
    <name type="common">Desert horned lizard</name>
    <dbReference type="NCBI Taxonomy" id="52577"/>
    <lineage>
        <taxon>Eukaryota</taxon>
        <taxon>Metazoa</taxon>
        <taxon>Chordata</taxon>
        <taxon>Craniata</taxon>
        <taxon>Vertebrata</taxon>
        <taxon>Euteleostomi</taxon>
        <taxon>Lepidosauria</taxon>
        <taxon>Squamata</taxon>
        <taxon>Bifurcata</taxon>
        <taxon>Unidentata</taxon>
        <taxon>Episquamata</taxon>
        <taxon>Toxicofera</taxon>
        <taxon>Iguania</taxon>
        <taxon>Phrynosomatidae</taxon>
        <taxon>Phrynosomatinae</taxon>
        <taxon>Phrynosoma</taxon>
    </lineage>
</organism>
<evidence type="ECO:0000256" key="1">
    <source>
        <dbReference type="SAM" id="MobiDB-lite"/>
    </source>
</evidence>
<protein>
    <submittedName>
        <fullName evidence="2">Uncharacterized protein</fullName>
    </submittedName>
</protein>
<sequence>MSGEGRFLYKPKCPAFPALTAQASESTDLYDLEHGTVDPSGDVILTAVAESPLGSASHVGITSPDWCGVGVPGCSAPCPLAGGFSGQLSNPHPTKGVPGAVRVSLWVLSGETLQQVRGLMASCSPQGHHSRARKDRGGSPMDGPHLAMEVSAWQRQDCSREMTLILESSLEEFGPTDMLALRKQVPKLPATHSSLTSVPSLSWGPVCMSDEDLWEAPSAGGTEHGLAPEATALLLDLGLSLHPKPVALASEMTSPPEPSKGRGLPAELQVWGWEGRFPTPWVPQSLPKTLFVSGSQPESGRTLRREKGELRPTTDQPAKPLGRADALAGQPNTQPRFDLDVEPVQCP</sequence>
<evidence type="ECO:0000313" key="2">
    <source>
        <dbReference type="EMBL" id="KAH0630733.1"/>
    </source>
</evidence>
<feature type="compositionally biased region" description="Basic and acidic residues" evidence="1">
    <location>
        <begin position="301"/>
        <end position="312"/>
    </location>
</feature>
<accession>A0ABQ7TM42</accession>
<gene>
    <name evidence="2" type="ORF">JD844_003916</name>
</gene>